<feature type="non-terminal residue" evidence="1">
    <location>
        <position position="58"/>
    </location>
</feature>
<proteinExistence type="predicted"/>
<dbReference type="EMBL" id="JASCZI010242347">
    <property type="protein sequence ID" value="MED6210743.1"/>
    <property type="molecule type" value="Genomic_DNA"/>
</dbReference>
<evidence type="ECO:0000313" key="1">
    <source>
        <dbReference type="EMBL" id="MED6210743.1"/>
    </source>
</evidence>
<reference evidence="1 2" key="1">
    <citation type="journal article" date="2023" name="Plants (Basel)">
        <title>Bridging the Gap: Combining Genomics and Transcriptomics Approaches to Understand Stylosanthes scabra, an Orphan Legume from the Brazilian Caatinga.</title>
        <authorList>
            <person name="Ferreira-Neto J.R.C."/>
            <person name="da Silva M.D."/>
            <person name="Binneck E."/>
            <person name="de Melo N.F."/>
            <person name="da Silva R.H."/>
            <person name="de Melo A.L.T.M."/>
            <person name="Pandolfi V."/>
            <person name="Bustamante F.O."/>
            <person name="Brasileiro-Vidal A.C."/>
            <person name="Benko-Iseppon A.M."/>
        </authorList>
    </citation>
    <scope>NUCLEOTIDE SEQUENCE [LARGE SCALE GENOMIC DNA]</scope>
    <source>
        <tissue evidence="1">Leaves</tissue>
    </source>
</reference>
<accession>A0ABU6YQ35</accession>
<feature type="non-terminal residue" evidence="1">
    <location>
        <position position="1"/>
    </location>
</feature>
<gene>
    <name evidence="1" type="ORF">PIB30_066978</name>
</gene>
<sequence>AAGVSFKVVLLKNRGSLKLFLSILFHAKTVGGVPRFLPNLSKMHMIRGRGSTVSKKSF</sequence>
<organism evidence="1 2">
    <name type="scientific">Stylosanthes scabra</name>
    <dbReference type="NCBI Taxonomy" id="79078"/>
    <lineage>
        <taxon>Eukaryota</taxon>
        <taxon>Viridiplantae</taxon>
        <taxon>Streptophyta</taxon>
        <taxon>Embryophyta</taxon>
        <taxon>Tracheophyta</taxon>
        <taxon>Spermatophyta</taxon>
        <taxon>Magnoliopsida</taxon>
        <taxon>eudicotyledons</taxon>
        <taxon>Gunneridae</taxon>
        <taxon>Pentapetalae</taxon>
        <taxon>rosids</taxon>
        <taxon>fabids</taxon>
        <taxon>Fabales</taxon>
        <taxon>Fabaceae</taxon>
        <taxon>Papilionoideae</taxon>
        <taxon>50 kb inversion clade</taxon>
        <taxon>dalbergioids sensu lato</taxon>
        <taxon>Dalbergieae</taxon>
        <taxon>Pterocarpus clade</taxon>
        <taxon>Stylosanthes</taxon>
    </lineage>
</organism>
<comment type="caution">
    <text evidence="1">The sequence shown here is derived from an EMBL/GenBank/DDBJ whole genome shotgun (WGS) entry which is preliminary data.</text>
</comment>
<name>A0ABU6YQ35_9FABA</name>
<evidence type="ECO:0000313" key="2">
    <source>
        <dbReference type="Proteomes" id="UP001341840"/>
    </source>
</evidence>
<dbReference type="Proteomes" id="UP001341840">
    <property type="component" value="Unassembled WGS sequence"/>
</dbReference>
<keyword evidence="2" id="KW-1185">Reference proteome</keyword>
<protein>
    <submittedName>
        <fullName evidence="1">Uncharacterized protein</fullName>
    </submittedName>
</protein>